<gene>
    <name evidence="1" type="ORF">QFC20_006821</name>
</gene>
<name>A0ACC2V6A1_9TREE</name>
<reference evidence="1" key="1">
    <citation type="submission" date="2023-04" db="EMBL/GenBank/DDBJ databases">
        <title>Draft Genome sequencing of Naganishia species isolated from polar environments using Oxford Nanopore Technology.</title>
        <authorList>
            <person name="Leo P."/>
            <person name="Venkateswaran K."/>
        </authorList>
    </citation>
    <scope>NUCLEOTIDE SEQUENCE</scope>
    <source>
        <strain evidence="1">MNA-CCFEE 5262</strain>
    </source>
</reference>
<dbReference type="Proteomes" id="UP001230649">
    <property type="component" value="Unassembled WGS sequence"/>
</dbReference>
<organism evidence="1 2">
    <name type="scientific">Naganishia adeliensis</name>
    <dbReference type="NCBI Taxonomy" id="92952"/>
    <lineage>
        <taxon>Eukaryota</taxon>
        <taxon>Fungi</taxon>
        <taxon>Dikarya</taxon>
        <taxon>Basidiomycota</taxon>
        <taxon>Agaricomycotina</taxon>
        <taxon>Tremellomycetes</taxon>
        <taxon>Filobasidiales</taxon>
        <taxon>Filobasidiaceae</taxon>
        <taxon>Naganishia</taxon>
    </lineage>
</organism>
<proteinExistence type="predicted"/>
<keyword evidence="2" id="KW-1185">Reference proteome</keyword>
<comment type="caution">
    <text evidence="1">The sequence shown here is derived from an EMBL/GenBank/DDBJ whole genome shotgun (WGS) entry which is preliminary data.</text>
</comment>
<accession>A0ACC2V6A1</accession>
<evidence type="ECO:0000313" key="2">
    <source>
        <dbReference type="Proteomes" id="UP001230649"/>
    </source>
</evidence>
<dbReference type="EMBL" id="JASBWS010000134">
    <property type="protein sequence ID" value="KAJ9094807.1"/>
    <property type="molecule type" value="Genomic_DNA"/>
</dbReference>
<evidence type="ECO:0000313" key="1">
    <source>
        <dbReference type="EMBL" id="KAJ9094807.1"/>
    </source>
</evidence>
<sequence>MHKSKSSPPNDHLALPAVSAMPGDQPPHGEPAEPVSTVDFTGRRSPSPLNLRSVNHEHTAPHIKSPTQNGFAPTYAEPTRMDSSADPYAVGTPLDPYGSGSSSANYSSGELSPQAVFTPLTLTLEEKRKAMSLAAKQEQVSEDPLAKLGFRPLVQPQTPGSPFNFSIPPAASSSSINLRDSNGPDKVPLTESTGYWLAWYFVFNLGLTLYNKVVLVNFPFPYTLTGLHALSGCVGCYLALERGVFTPARLTSKENLVMAAFSVLYTINIAVSNLSLQLVTVPFHQVVRASTPLFTIPISSIFFKGKFTVLKLVSLLPVIAGVGFA</sequence>
<protein>
    <submittedName>
        <fullName evidence="1">Uncharacterized protein</fullName>
    </submittedName>
</protein>